<feature type="transmembrane region" description="Helical" evidence="1">
    <location>
        <begin position="26"/>
        <end position="44"/>
    </location>
</feature>
<accession>A0A837DF55</accession>
<protein>
    <recommendedName>
        <fullName evidence="4">DUF3093 domain-containing protein</fullName>
    </recommendedName>
</protein>
<sequence length="130" mass="14285">MTWGPLFAFVGYVGELLSGGRVNTTLWLSVGVGLFALTALWVYARRRFLSTRVTDTELWQGGERLAVDRITAVDDVEAPPGARVLGGGLSVPRKFAEVPLRLDDDTVVLAWARDGDALREALRSVLRDRT</sequence>
<keyword evidence="1" id="KW-1133">Transmembrane helix</keyword>
<dbReference type="Proteomes" id="UP000030848">
    <property type="component" value="Unassembled WGS sequence"/>
</dbReference>
<comment type="caution">
    <text evidence="2">The sequence shown here is derived from an EMBL/GenBank/DDBJ whole genome shotgun (WGS) entry which is preliminary data.</text>
</comment>
<reference evidence="2 3" key="1">
    <citation type="submission" date="2014-10" db="EMBL/GenBank/DDBJ databases">
        <title>Genome sequence of Micropolyspora internatus JCM3315.</title>
        <authorList>
            <person name="Shin S.-K."/>
            <person name="Yi H."/>
        </authorList>
    </citation>
    <scope>NUCLEOTIDE SEQUENCE [LARGE SCALE GENOMIC DNA]</scope>
    <source>
        <strain evidence="2 3">JCM 3315</strain>
    </source>
</reference>
<proteinExistence type="predicted"/>
<evidence type="ECO:0000313" key="3">
    <source>
        <dbReference type="Proteomes" id="UP000030848"/>
    </source>
</evidence>
<gene>
    <name evidence="2" type="ORF">MINT15_18860</name>
</gene>
<dbReference type="RefSeq" id="WP_012795805.1">
    <property type="nucleotide sequence ID" value="NZ_CALJZO010000033.1"/>
</dbReference>
<evidence type="ECO:0000256" key="1">
    <source>
        <dbReference type="SAM" id="Phobius"/>
    </source>
</evidence>
<dbReference type="EMBL" id="JRZE01000003">
    <property type="protein sequence ID" value="KHF45004.1"/>
    <property type="molecule type" value="Genomic_DNA"/>
</dbReference>
<keyword evidence="1" id="KW-0812">Transmembrane</keyword>
<name>A0A837DF55_9PSEU</name>
<organism evidence="2 3">
    <name type="scientific">Saccharomonospora viridis</name>
    <dbReference type="NCBI Taxonomy" id="1852"/>
    <lineage>
        <taxon>Bacteria</taxon>
        <taxon>Bacillati</taxon>
        <taxon>Actinomycetota</taxon>
        <taxon>Actinomycetes</taxon>
        <taxon>Pseudonocardiales</taxon>
        <taxon>Pseudonocardiaceae</taxon>
        <taxon>Saccharomonospora</taxon>
    </lineage>
</organism>
<evidence type="ECO:0000313" key="2">
    <source>
        <dbReference type="EMBL" id="KHF45004.1"/>
    </source>
</evidence>
<keyword evidence="1" id="KW-0472">Membrane</keyword>
<dbReference type="AlphaFoldDB" id="A0A837DF55"/>
<evidence type="ECO:0008006" key="4">
    <source>
        <dbReference type="Google" id="ProtNLM"/>
    </source>
</evidence>
<dbReference type="OMA" id="KWQYARA"/>
<dbReference type="OrthoDB" id="4773470at2"/>